<accession>A0A976M8Q0</accession>
<evidence type="ECO:0000256" key="1">
    <source>
        <dbReference type="SAM" id="SignalP"/>
    </source>
</evidence>
<dbReference type="Proteomes" id="UP000244803">
    <property type="component" value="Chromosome 2"/>
</dbReference>
<protein>
    <submittedName>
        <fullName evidence="2">Uncharacterized protein</fullName>
    </submittedName>
</protein>
<keyword evidence="1" id="KW-0732">Signal</keyword>
<feature type="chain" id="PRO_5037008243" evidence="1">
    <location>
        <begin position="18"/>
        <end position="134"/>
    </location>
</feature>
<name>A0A976M8Q0_THEOR</name>
<reference evidence="2" key="1">
    <citation type="submission" date="2022-07" db="EMBL/GenBank/DDBJ databases">
        <title>Evaluation of T. orientalis genome assembly methods using nanopore sequencing and analysis of variation between genomes.</title>
        <authorList>
            <person name="Yam J."/>
            <person name="Micallef M.L."/>
            <person name="Liu M."/>
            <person name="Djordjevic S.P."/>
            <person name="Bogema D.R."/>
            <person name="Jenkins C."/>
        </authorList>
    </citation>
    <scope>NUCLEOTIDE SEQUENCE</scope>
    <source>
        <strain evidence="2">Fish Creek</strain>
    </source>
</reference>
<gene>
    <name evidence="2" type="ORF">MACJ_001623</name>
</gene>
<feature type="signal peptide" evidence="1">
    <location>
        <begin position="1"/>
        <end position="17"/>
    </location>
</feature>
<dbReference type="EMBL" id="CP056068">
    <property type="protein sequence ID" value="UKJ90689.2"/>
    <property type="molecule type" value="Genomic_DNA"/>
</dbReference>
<organism evidence="2 3">
    <name type="scientific">Theileria orientalis</name>
    <dbReference type="NCBI Taxonomy" id="68886"/>
    <lineage>
        <taxon>Eukaryota</taxon>
        <taxon>Sar</taxon>
        <taxon>Alveolata</taxon>
        <taxon>Apicomplexa</taxon>
        <taxon>Aconoidasida</taxon>
        <taxon>Piroplasmida</taxon>
        <taxon>Theileriidae</taxon>
        <taxon>Theileria</taxon>
    </lineage>
</organism>
<dbReference type="AlphaFoldDB" id="A0A976M8Q0"/>
<dbReference type="OrthoDB" id="360382at2759"/>
<evidence type="ECO:0000313" key="2">
    <source>
        <dbReference type="EMBL" id="UKJ90689.2"/>
    </source>
</evidence>
<proteinExistence type="predicted"/>
<evidence type="ECO:0000313" key="3">
    <source>
        <dbReference type="Proteomes" id="UP000244803"/>
    </source>
</evidence>
<sequence length="134" mass="15746">MISILIINLILLIATECRNVFDVDDKYLLSNLIKQDQERFTLYRLTLSDVPSVTNAEDFKVDLIGSEFLMIRVDNTTIQWRIRLDNRVPNHLVFYPEFAVSLLSSHKRLSTWEVFVRVPKFFDLNPTTLKIDEL</sequence>